<dbReference type="NCBIfam" id="TIGR01571">
    <property type="entry name" value="A_thal_Cys_rich"/>
    <property type="match status" value="1"/>
</dbReference>
<feature type="non-terminal residue" evidence="2">
    <location>
        <position position="1"/>
    </location>
</feature>
<dbReference type="OrthoDB" id="115782at2759"/>
<dbReference type="Proteomes" id="UP000028582">
    <property type="component" value="Unassembled WGS sequence"/>
</dbReference>
<dbReference type="InterPro" id="IPR006461">
    <property type="entry name" value="PLAC_motif_containing"/>
</dbReference>
<proteinExistence type="predicted"/>
<protein>
    <recommendedName>
        <fullName evidence="4">PLAC8 family protein</fullName>
    </recommendedName>
</protein>
<comment type="caution">
    <text evidence="2">The sequence shown here is derived from an EMBL/GenBank/DDBJ whole genome shotgun (WGS) entry which is preliminary data.</text>
</comment>
<evidence type="ECO:0000313" key="2">
    <source>
        <dbReference type="EMBL" id="ETO82175.1"/>
    </source>
</evidence>
<dbReference type="AlphaFoldDB" id="A0A081ATG4"/>
<evidence type="ECO:0000313" key="3">
    <source>
        <dbReference type="Proteomes" id="UP000028582"/>
    </source>
</evidence>
<organism evidence="2 3">
    <name type="scientific">Phytophthora nicotianae P1976</name>
    <dbReference type="NCBI Taxonomy" id="1317066"/>
    <lineage>
        <taxon>Eukaryota</taxon>
        <taxon>Sar</taxon>
        <taxon>Stramenopiles</taxon>
        <taxon>Oomycota</taxon>
        <taxon>Peronosporomycetes</taxon>
        <taxon>Peronosporales</taxon>
        <taxon>Peronosporaceae</taxon>
        <taxon>Phytophthora</taxon>
    </lineage>
</organism>
<keyword evidence="1" id="KW-0812">Transmembrane</keyword>
<dbReference type="Pfam" id="PF04749">
    <property type="entry name" value="PLAC8"/>
    <property type="match status" value="1"/>
</dbReference>
<name>A0A081ATG4_PHYNI</name>
<reference evidence="2 3" key="1">
    <citation type="submission" date="2013-11" db="EMBL/GenBank/DDBJ databases">
        <title>The Genome Sequence of Phytophthora parasitica P1976.</title>
        <authorList>
            <consortium name="The Broad Institute Genomics Platform"/>
            <person name="Russ C."/>
            <person name="Tyler B."/>
            <person name="Panabieres F."/>
            <person name="Shan W."/>
            <person name="Tripathy S."/>
            <person name="Grunwald N."/>
            <person name="Machado M."/>
            <person name="Johnson C.S."/>
            <person name="Walker B."/>
            <person name="Young S."/>
            <person name="Zeng Q."/>
            <person name="Gargeya S."/>
            <person name="Fitzgerald M."/>
            <person name="Haas B."/>
            <person name="Abouelleil A."/>
            <person name="Allen A.W."/>
            <person name="Alvarado L."/>
            <person name="Arachchi H.M."/>
            <person name="Berlin A.M."/>
            <person name="Chapman S.B."/>
            <person name="Gainer-Dewar J."/>
            <person name="Goldberg J."/>
            <person name="Griggs A."/>
            <person name="Gujja S."/>
            <person name="Hansen M."/>
            <person name="Howarth C."/>
            <person name="Imamovic A."/>
            <person name="Ireland A."/>
            <person name="Larimer J."/>
            <person name="McCowan C."/>
            <person name="Murphy C."/>
            <person name="Pearson M."/>
            <person name="Poon T.W."/>
            <person name="Priest M."/>
            <person name="Roberts A."/>
            <person name="Saif S."/>
            <person name="Shea T."/>
            <person name="Sisk P."/>
            <person name="Sykes S."/>
            <person name="Wortman J."/>
            <person name="Nusbaum C."/>
            <person name="Birren B."/>
        </authorList>
    </citation>
    <scope>NUCLEOTIDE SEQUENCE [LARGE SCALE GENOMIC DNA]</scope>
    <source>
        <strain evidence="2 3">P1976</strain>
    </source>
</reference>
<evidence type="ECO:0000256" key="1">
    <source>
        <dbReference type="SAM" id="Phobius"/>
    </source>
</evidence>
<evidence type="ECO:0008006" key="4">
    <source>
        <dbReference type="Google" id="ProtNLM"/>
    </source>
</evidence>
<dbReference type="PANTHER" id="PTHR15907">
    <property type="entry name" value="DUF614 FAMILY PROTEIN-RELATED"/>
    <property type="match status" value="1"/>
</dbReference>
<keyword evidence="1" id="KW-0472">Membrane</keyword>
<keyword evidence="1" id="KW-1133">Transmembrane helix</keyword>
<dbReference type="EMBL" id="ANJA01000749">
    <property type="protein sequence ID" value="ETO82175.1"/>
    <property type="molecule type" value="Genomic_DNA"/>
</dbReference>
<feature type="transmembrane region" description="Helical" evidence="1">
    <location>
        <begin position="84"/>
        <end position="109"/>
    </location>
</feature>
<accession>A0A081ATG4</accession>
<gene>
    <name evidence="2" type="ORF">F444_03639</name>
</gene>
<sequence>QARKPEPKMADLEAGKPYAVAVEEPKADPANAKTSSSEFTTGKWEVGLCDCFTHCVPNCLMTSCCPCVTLAQISSRLGMMPFKFAILVSILLVIFPSVGSILFAVWIWMARKEVRERFQIPGGCCGDCLASCCCTCCAMAQMATHIKSYKPGSCAFGPQDTLAPYQRA</sequence>